<evidence type="ECO:0000313" key="1">
    <source>
        <dbReference type="EMBL" id="QLG46050.1"/>
    </source>
</evidence>
<accession>A0A7H9ARI9</accession>
<proteinExistence type="predicted"/>
<keyword evidence="2" id="KW-1185">Reference proteome</keyword>
<evidence type="ECO:0000313" key="2">
    <source>
        <dbReference type="Proteomes" id="UP000509302"/>
    </source>
</evidence>
<dbReference type="EMBL" id="CP058595">
    <property type="protein sequence ID" value="QLG46050.1"/>
    <property type="molecule type" value="Genomic_DNA"/>
</dbReference>
<organism evidence="1 2">
    <name type="scientific">Costertonia aggregata</name>
    <dbReference type="NCBI Taxonomy" id="343403"/>
    <lineage>
        <taxon>Bacteria</taxon>
        <taxon>Pseudomonadati</taxon>
        <taxon>Bacteroidota</taxon>
        <taxon>Flavobacteriia</taxon>
        <taxon>Flavobacteriales</taxon>
        <taxon>Flavobacteriaceae</taxon>
        <taxon>Costertonia</taxon>
    </lineage>
</organism>
<dbReference type="Proteomes" id="UP000509302">
    <property type="component" value="Chromosome"/>
</dbReference>
<name>A0A7H9ARI9_9FLAO</name>
<sequence>MNKSIDIYIEGKRLELFEDENFVVNSSVQNVNDISKLFTDYSQGLTVPASKNNSIFKHFYNADIDFGYDGRTKKRANIEISKMPFKDGNIVLESVNMKNNRPESYNITFYGNLVNLTDLFGDDLLSDLDWSQYDHSYNVNTVQTGLTIGLFSQDLIYPLISSTRQWYYNSSASDHTNEEKSVNVAYHFSHSTGEAHGFEWTELKPAIKVRAILEKIQQNYGITFSDDFFSTEVLDNLYMWLSNSKGKLFEGEETGINLIDFDSRVSGNPIFDLVTDSYTTTLVSSSQFSGFPSGTQRITGSLTVTPDAAYNDVNYSTYRITVEGGSYILQNEDVTGQNSHAFTTRLLQDGTFDYKFTFYVEADTFMEYSVELTLTKQQWNGSSWFTVEEETVSGSDIGTTDNLSLGAVFNTMKVKDFMTSIVKMYNLVIVPTSNTDFYIDLLDNWYEKGKTIDITKYVDISTHTVSKGNVLNNLKFKFKEDSTILIDEFKNQFGYQYGNLETDIKDSNGQKLDGKVLNIESSFGNMIFERLVDRSNGNLTDVQYGTAIDSNLDPINPNPLLFYGIKKNIDSDLSLLEGEDDQRRIGTSVFMPSHVNDFSTKEYSTVFNAELDEYDTQLINNSLYKLFYEDYITDILDEKRRLYSYSAKLPDYLLSSIKLNDKLVIKDVRYIINDMEINLTKNEVKLELLNDIYSVDKKVPITLTSGTSSSQACDNNDFTTYYLDQGVTFENANVLYSDINGNSTPDAKIYSNGIMARFWDKLNNQLIGNTLCSNVT</sequence>
<reference evidence="1 2" key="1">
    <citation type="journal article" date="2006" name="Int. J. Syst. Evol. Microbiol.">
        <title>Costertonia aggregata gen. nov., sp. nov., a mesophilic marine bacterium of the family Flavobacteriaceae, isolated from a mature biofilm.</title>
        <authorList>
            <person name="Kwon K.K."/>
            <person name="Lee Y.K."/>
            <person name="Lee H.K."/>
        </authorList>
    </citation>
    <scope>NUCLEOTIDE SEQUENCE [LARGE SCALE GENOMIC DNA]</scope>
    <source>
        <strain evidence="1 2">KCCM 42265</strain>
    </source>
</reference>
<dbReference type="AlphaFoldDB" id="A0A7H9ARI9"/>
<dbReference type="KEGG" id="cagg:HYG79_12075"/>
<protein>
    <submittedName>
        <fullName evidence="1">Uncharacterized protein</fullName>
    </submittedName>
</protein>
<gene>
    <name evidence="1" type="ORF">HYG79_12075</name>
</gene>
<dbReference type="RefSeq" id="WP_179242336.1">
    <property type="nucleotide sequence ID" value="NZ_CP058595.1"/>
</dbReference>